<dbReference type="PANTHER" id="PTHR10353">
    <property type="entry name" value="GLYCOSYL HYDROLASE"/>
    <property type="match status" value="1"/>
</dbReference>
<evidence type="ECO:0000256" key="1">
    <source>
        <dbReference type="RuleBase" id="RU003690"/>
    </source>
</evidence>
<dbReference type="eggNOG" id="COG2723">
    <property type="taxonomic scope" value="Bacteria"/>
</dbReference>
<dbReference type="Pfam" id="PF00232">
    <property type="entry name" value="Glyco_hydro_1"/>
    <property type="match status" value="1"/>
</dbReference>
<evidence type="ECO:0000313" key="2">
    <source>
        <dbReference type="EMBL" id="EEF69064.1"/>
    </source>
</evidence>
<dbReference type="PRINTS" id="PR00131">
    <property type="entry name" value="GLHYDRLASE1"/>
</dbReference>
<dbReference type="SUPFAM" id="SSF51445">
    <property type="entry name" value="(Trans)glycosidases"/>
    <property type="match status" value="1"/>
</dbReference>
<reference evidence="2 3" key="2">
    <citation type="submission" date="2009-02" db="EMBL/GenBank/DDBJ databases">
        <title>Draft genome sequence of Holdemania filiformis DSM 12042.</title>
        <authorList>
            <person name="Sudarsanam P."/>
            <person name="Ley R."/>
            <person name="Guruge J."/>
            <person name="Turnbaugh P.J."/>
            <person name="Mahowald M."/>
            <person name="Liep D."/>
            <person name="Gordon J."/>
        </authorList>
    </citation>
    <scope>NUCLEOTIDE SEQUENCE [LARGE SCALE GENOMIC DNA]</scope>
    <source>
        <strain evidence="2 3">DSM 12042</strain>
    </source>
</reference>
<dbReference type="GO" id="GO:0016052">
    <property type="term" value="P:carbohydrate catabolic process"/>
    <property type="evidence" value="ECO:0007669"/>
    <property type="project" value="TreeGrafter"/>
</dbReference>
<dbReference type="STRING" id="545696.HOLDEFILI_00762"/>
<sequence>MPPMNPNGQFPADFLWSASTSAWQFEGGALDEGKGPSVQDIRPGQREILRTASDHLHHLEEDVALLKALGLKAYRFSISWSRVLPQGRGPVNAQGLAFYARLINLLKENQIEPIVTLYHDDLPWALARQGGWACRETIDAFEDYCGLMFDHFAGQVLYWQPICEQNLLTIDRLLSPSGSLAQAFQENHHRTLAQARVFRRFHQRGYPGWIGPALNLVKVYPLTPDPEDVEAAMNMELIRNWLDLDLAVSGRYSAPAAALLTRLGAMPKLEPGDAETLKSGLATMVSFSSYTSVTVKKGAAASFADPTGMKYGFNLPGIFEIVKNPKLGTSGFDWEVDPAGTRLILEDVAQRTELPLFIIERGLGLKETPDTRGEIRDVRRIAYLRKQIEQARLALAHGVPLIGYCTWSAFDLASTQNGYQKRYGLIYVDREDDDPKDCRRIPKLSYAWFQKVIASSGQDLELTEKSSNES</sequence>
<dbReference type="RefSeq" id="WP_006057972.1">
    <property type="nucleotide sequence ID" value="NZ_GG657553.1"/>
</dbReference>
<dbReference type="Proteomes" id="UP000005950">
    <property type="component" value="Unassembled WGS sequence"/>
</dbReference>
<name>B9Y4N1_9FIRM</name>
<dbReference type="PANTHER" id="PTHR10353:SF136">
    <property type="entry name" value="ARYL-PHOSPHO-BETA-D-GLUCOSIDASE BGLC"/>
    <property type="match status" value="1"/>
</dbReference>
<dbReference type="Gene3D" id="3.20.20.80">
    <property type="entry name" value="Glycosidases"/>
    <property type="match status" value="1"/>
</dbReference>
<proteinExistence type="inferred from homology"/>
<reference evidence="2 3" key="1">
    <citation type="submission" date="2008-12" db="EMBL/GenBank/DDBJ databases">
        <authorList>
            <person name="Fulton L."/>
            <person name="Clifton S."/>
            <person name="Fulton B."/>
            <person name="Xu J."/>
            <person name="Minx P."/>
            <person name="Pepin K.H."/>
            <person name="Johnson M."/>
            <person name="Bhonagiri V."/>
            <person name="Nash W.E."/>
            <person name="Mardis E.R."/>
            <person name="Wilson R.K."/>
        </authorList>
    </citation>
    <scope>NUCLEOTIDE SEQUENCE [LARGE SCALE GENOMIC DNA]</scope>
    <source>
        <strain evidence="2 3">DSM 12042</strain>
    </source>
</reference>
<comment type="similarity">
    <text evidence="1">Belongs to the glycosyl hydrolase 1 family.</text>
</comment>
<dbReference type="HOGENOM" id="CLU_001859_0_1_9"/>
<dbReference type="EMBL" id="ACCF01000048">
    <property type="protein sequence ID" value="EEF69064.1"/>
    <property type="molecule type" value="Genomic_DNA"/>
</dbReference>
<accession>B9Y4N1</accession>
<evidence type="ECO:0000313" key="3">
    <source>
        <dbReference type="Proteomes" id="UP000005950"/>
    </source>
</evidence>
<dbReference type="GO" id="GO:0005829">
    <property type="term" value="C:cytosol"/>
    <property type="evidence" value="ECO:0007669"/>
    <property type="project" value="TreeGrafter"/>
</dbReference>
<dbReference type="GO" id="GO:0008422">
    <property type="term" value="F:beta-glucosidase activity"/>
    <property type="evidence" value="ECO:0007669"/>
    <property type="project" value="TreeGrafter"/>
</dbReference>
<keyword evidence="2" id="KW-0378">Hydrolase</keyword>
<protein>
    <submittedName>
        <fullName evidence="2">Glycosyl hydrolase, family 1</fullName>
    </submittedName>
</protein>
<dbReference type="AlphaFoldDB" id="B9Y4N1"/>
<comment type="caution">
    <text evidence="2">The sequence shown here is derived from an EMBL/GenBank/DDBJ whole genome shotgun (WGS) entry which is preliminary data.</text>
</comment>
<organism evidence="2 3">
    <name type="scientific">Holdemania filiformis DSM 12042</name>
    <dbReference type="NCBI Taxonomy" id="545696"/>
    <lineage>
        <taxon>Bacteria</taxon>
        <taxon>Bacillati</taxon>
        <taxon>Bacillota</taxon>
        <taxon>Erysipelotrichia</taxon>
        <taxon>Erysipelotrichales</taxon>
        <taxon>Erysipelotrichaceae</taxon>
        <taxon>Holdemania</taxon>
    </lineage>
</organism>
<gene>
    <name evidence="2" type="ORF">HOLDEFILI_00762</name>
</gene>
<dbReference type="InterPro" id="IPR001360">
    <property type="entry name" value="Glyco_hydro_1"/>
</dbReference>
<dbReference type="InterPro" id="IPR017853">
    <property type="entry name" value="GH"/>
</dbReference>